<organism evidence="2 3">
    <name type="scientific">Coccidioides immitis RMSCC 3703</name>
    <dbReference type="NCBI Taxonomy" id="454286"/>
    <lineage>
        <taxon>Eukaryota</taxon>
        <taxon>Fungi</taxon>
        <taxon>Dikarya</taxon>
        <taxon>Ascomycota</taxon>
        <taxon>Pezizomycotina</taxon>
        <taxon>Eurotiomycetes</taxon>
        <taxon>Eurotiomycetidae</taxon>
        <taxon>Onygenales</taxon>
        <taxon>Onygenaceae</taxon>
        <taxon>Coccidioides</taxon>
    </lineage>
</organism>
<feature type="region of interest" description="Disordered" evidence="1">
    <location>
        <begin position="117"/>
        <end position="137"/>
    </location>
</feature>
<reference evidence="3" key="1">
    <citation type="journal article" date="2010" name="Genome Res.">
        <title>Population genomic sequencing of Coccidioides fungi reveals recent hybridization and transposon control.</title>
        <authorList>
            <person name="Neafsey D.E."/>
            <person name="Barker B.M."/>
            <person name="Sharpton T.J."/>
            <person name="Stajich J.E."/>
            <person name="Park D.J."/>
            <person name="Whiston E."/>
            <person name="Hung C.-Y."/>
            <person name="McMahan C."/>
            <person name="White J."/>
            <person name="Sykes S."/>
            <person name="Heiman D."/>
            <person name="Young S."/>
            <person name="Zeng Q."/>
            <person name="Abouelleil A."/>
            <person name="Aftuck L."/>
            <person name="Bessette D."/>
            <person name="Brown A."/>
            <person name="FitzGerald M."/>
            <person name="Lui A."/>
            <person name="Macdonald J.P."/>
            <person name="Priest M."/>
            <person name="Orbach M.J."/>
            <person name="Galgiani J.N."/>
            <person name="Kirkland T.N."/>
            <person name="Cole G.T."/>
            <person name="Birren B.W."/>
            <person name="Henn M.R."/>
            <person name="Taylor J.W."/>
            <person name="Rounsley S.D."/>
        </authorList>
    </citation>
    <scope>NUCLEOTIDE SEQUENCE [LARGE SCALE GENOMIC DNA]</scope>
    <source>
        <strain evidence="3">RMSCC 3703</strain>
    </source>
</reference>
<dbReference type="AlphaFoldDB" id="A0A0J8QHF7"/>
<sequence length="137" mass="15562">MLNRGLRPPSLWPILASRGDFLPSVPYFGSRLTEPWSPRKPLVFLSPPPLLFAARLDSQRPGQRRAAPRHPSFGLAWSGLSAIHPVPNFRCRRIRRDQSPRYPPDWRIPVRMAAPAHASFPDAERGRLRGTNRGLDE</sequence>
<proteinExistence type="predicted"/>
<accession>A0A0J8QHF7</accession>
<evidence type="ECO:0000313" key="2">
    <source>
        <dbReference type="EMBL" id="KMU71916.1"/>
    </source>
</evidence>
<dbReference type="EMBL" id="DS268118">
    <property type="protein sequence ID" value="KMU71916.1"/>
    <property type="molecule type" value="Genomic_DNA"/>
</dbReference>
<protein>
    <submittedName>
        <fullName evidence="2">Uncharacterized protein</fullName>
    </submittedName>
</protein>
<evidence type="ECO:0000313" key="3">
    <source>
        <dbReference type="Proteomes" id="UP000054559"/>
    </source>
</evidence>
<name>A0A0J8QHF7_COCIT</name>
<evidence type="ECO:0000256" key="1">
    <source>
        <dbReference type="SAM" id="MobiDB-lite"/>
    </source>
</evidence>
<gene>
    <name evidence="2" type="ORF">CISG_00225</name>
</gene>
<dbReference type="Proteomes" id="UP000054559">
    <property type="component" value="Unassembled WGS sequence"/>
</dbReference>